<evidence type="ECO:0000256" key="6">
    <source>
        <dbReference type="ARBA" id="ARBA00023125"/>
    </source>
</evidence>
<keyword evidence="3 10" id="KW-0597">Phosphoprotein</keyword>
<evidence type="ECO:0000256" key="2">
    <source>
        <dbReference type="ARBA" id="ARBA00022490"/>
    </source>
</evidence>
<evidence type="ECO:0000313" key="14">
    <source>
        <dbReference type="Proteomes" id="UP000093355"/>
    </source>
</evidence>
<keyword evidence="5 9" id="KW-0805">Transcription regulation</keyword>
<keyword evidence="4 9" id="KW-0902">Two-component regulatory system</keyword>
<evidence type="ECO:0000256" key="8">
    <source>
        <dbReference type="ARBA" id="ARBA00023163"/>
    </source>
</evidence>
<feature type="domain" description="Response regulatory" evidence="12">
    <location>
        <begin position="4"/>
        <end position="120"/>
    </location>
</feature>
<evidence type="ECO:0000259" key="12">
    <source>
        <dbReference type="PROSITE" id="PS50110"/>
    </source>
</evidence>
<dbReference type="SUPFAM" id="SSF52172">
    <property type="entry name" value="CheY-like"/>
    <property type="match status" value="1"/>
</dbReference>
<organism evidence="13 14">
    <name type="scientific">Microbacterium sediminis</name>
    <dbReference type="NCBI Taxonomy" id="904291"/>
    <lineage>
        <taxon>Bacteria</taxon>
        <taxon>Bacillati</taxon>
        <taxon>Actinomycetota</taxon>
        <taxon>Actinomycetes</taxon>
        <taxon>Micrococcales</taxon>
        <taxon>Microbacteriaceae</taxon>
        <taxon>Microbacterium</taxon>
    </lineage>
</organism>
<keyword evidence="6 9" id="KW-0238">DNA-binding</keyword>
<proteinExistence type="predicted"/>
<feature type="compositionally biased region" description="Low complexity" evidence="11">
    <location>
        <begin position="228"/>
        <end position="242"/>
    </location>
</feature>
<dbReference type="InterPro" id="IPR001789">
    <property type="entry name" value="Sig_transdc_resp-reg_receiver"/>
</dbReference>
<evidence type="ECO:0000256" key="5">
    <source>
        <dbReference type="ARBA" id="ARBA00023015"/>
    </source>
</evidence>
<dbReference type="PIRSF" id="PIRSF006171">
    <property type="entry name" value="RR_citrat_malat"/>
    <property type="match status" value="1"/>
</dbReference>
<dbReference type="AlphaFoldDB" id="A0A1B9N9U8"/>
<sequence>MRLRTLIVEDDFAVAHVTRGMVERHGRFDVVGVAATGKEALRMLAELKPEVMLLDVYLPDLSGIAVLGRARAAGSRVEVIAVTAARDLETVRLARAHGVHHYLVKPFPMQALHERLDDVFRAVERDTALTGDGPLDQSAVDALLRRDALAAAGQRKGVSPITLERVAEALIAQTEPVTASTLADGPGMSRVSARRYLERLGEAGLADRGPRYGSTGRPELLYSARGQADPAAHPGARPGARS</sequence>
<dbReference type="SUPFAM" id="SSF46785">
    <property type="entry name" value="Winged helix' DNA-binding domain"/>
    <property type="match status" value="1"/>
</dbReference>
<evidence type="ECO:0000256" key="1">
    <source>
        <dbReference type="ARBA" id="ARBA00004496"/>
    </source>
</evidence>
<dbReference type="GO" id="GO:0003700">
    <property type="term" value="F:DNA-binding transcription factor activity"/>
    <property type="evidence" value="ECO:0007669"/>
    <property type="project" value="InterPro"/>
</dbReference>
<dbReference type="OrthoDB" id="7187989at2"/>
<dbReference type="InterPro" id="IPR051271">
    <property type="entry name" value="2C-system_Tx_regulators"/>
</dbReference>
<dbReference type="InterPro" id="IPR036390">
    <property type="entry name" value="WH_DNA-bd_sf"/>
</dbReference>
<keyword evidence="14" id="KW-1185">Reference proteome</keyword>
<dbReference type="GO" id="GO:0000156">
    <property type="term" value="F:phosphorelay response regulator activity"/>
    <property type="evidence" value="ECO:0007669"/>
    <property type="project" value="TreeGrafter"/>
</dbReference>
<evidence type="ECO:0000256" key="11">
    <source>
        <dbReference type="SAM" id="MobiDB-lite"/>
    </source>
</evidence>
<feature type="region of interest" description="Disordered" evidence="11">
    <location>
        <begin position="205"/>
        <end position="242"/>
    </location>
</feature>
<dbReference type="Proteomes" id="UP000093355">
    <property type="component" value="Unassembled WGS sequence"/>
</dbReference>
<comment type="caution">
    <text evidence="13">The sequence shown here is derived from an EMBL/GenBank/DDBJ whole genome shotgun (WGS) entry which is preliminary data.</text>
</comment>
<dbReference type="Gene3D" id="3.40.50.2300">
    <property type="match status" value="1"/>
</dbReference>
<evidence type="ECO:0000313" key="13">
    <source>
        <dbReference type="EMBL" id="OCG73363.1"/>
    </source>
</evidence>
<dbReference type="GO" id="GO:0005737">
    <property type="term" value="C:cytoplasm"/>
    <property type="evidence" value="ECO:0007669"/>
    <property type="project" value="UniProtKB-SubCell"/>
</dbReference>
<evidence type="ECO:0000256" key="3">
    <source>
        <dbReference type="ARBA" id="ARBA00022553"/>
    </source>
</evidence>
<name>A0A1B9N9U8_9MICO</name>
<dbReference type="Pfam" id="PF00072">
    <property type="entry name" value="Response_reg"/>
    <property type="match status" value="1"/>
</dbReference>
<dbReference type="EMBL" id="LXMD01000025">
    <property type="protein sequence ID" value="OCG73363.1"/>
    <property type="molecule type" value="Genomic_DNA"/>
</dbReference>
<dbReference type="SMART" id="SM00448">
    <property type="entry name" value="REC"/>
    <property type="match status" value="1"/>
</dbReference>
<dbReference type="PANTHER" id="PTHR45526">
    <property type="entry name" value="TRANSCRIPTIONAL REGULATORY PROTEIN DPIA"/>
    <property type="match status" value="1"/>
</dbReference>
<protein>
    <recommendedName>
        <fullName evidence="9">Transcriptional regulatory protein</fullName>
    </recommendedName>
</protein>
<accession>A0A1B9N9U8</accession>
<dbReference type="GO" id="GO:0003677">
    <property type="term" value="F:DNA binding"/>
    <property type="evidence" value="ECO:0007669"/>
    <property type="project" value="UniProtKB-KW"/>
</dbReference>
<evidence type="ECO:0000256" key="9">
    <source>
        <dbReference type="PIRNR" id="PIRNR006171"/>
    </source>
</evidence>
<evidence type="ECO:0000256" key="4">
    <source>
        <dbReference type="ARBA" id="ARBA00023012"/>
    </source>
</evidence>
<feature type="modified residue" description="4-aspartylphosphate" evidence="10">
    <location>
        <position position="55"/>
    </location>
</feature>
<keyword evidence="2 9" id="KW-0963">Cytoplasm</keyword>
<evidence type="ECO:0000256" key="7">
    <source>
        <dbReference type="ARBA" id="ARBA00023159"/>
    </source>
</evidence>
<dbReference type="PROSITE" id="PS50110">
    <property type="entry name" value="RESPONSE_REGULATORY"/>
    <property type="match status" value="1"/>
</dbReference>
<comment type="subcellular location">
    <subcellularLocation>
        <location evidence="1 9">Cytoplasm</location>
    </subcellularLocation>
</comment>
<dbReference type="InterPro" id="IPR011006">
    <property type="entry name" value="CheY-like_superfamily"/>
</dbReference>
<dbReference type="RefSeq" id="WP_067027020.1">
    <property type="nucleotide sequence ID" value="NZ_JRNY01000006.1"/>
</dbReference>
<keyword evidence="7 9" id="KW-0010">Activator</keyword>
<evidence type="ECO:0000256" key="10">
    <source>
        <dbReference type="PROSITE-ProRule" id="PRU00169"/>
    </source>
</evidence>
<keyword evidence="8 9" id="KW-0804">Transcription</keyword>
<dbReference type="InterPro" id="IPR024187">
    <property type="entry name" value="Sig_transdc_resp-reg_cit/mal"/>
</dbReference>
<reference evidence="13 14" key="1">
    <citation type="submission" date="2016-05" db="EMBL/GenBank/DDBJ databases">
        <authorList>
            <person name="Lavstsen T."/>
            <person name="Jespersen J.S."/>
        </authorList>
    </citation>
    <scope>NUCLEOTIDE SEQUENCE [LARGE SCALE GENOMIC DNA]</scope>
    <source>
        <strain evidence="13 14">YLB-01</strain>
    </source>
</reference>
<gene>
    <name evidence="13" type="ORF">A7J15_08750</name>
</gene>
<dbReference type="PANTHER" id="PTHR45526:SF1">
    <property type="entry name" value="TRANSCRIPTIONAL REGULATORY PROTEIN DCUR-RELATED"/>
    <property type="match status" value="1"/>
</dbReference>
<dbReference type="STRING" id="904291.A7J15_08750"/>